<keyword evidence="2" id="KW-1185">Reference proteome</keyword>
<dbReference type="Proteomes" id="UP001060215">
    <property type="component" value="Chromosome 10"/>
</dbReference>
<protein>
    <submittedName>
        <fullName evidence="1">Protein NRT1/ PTR FAMILY 5.5</fullName>
    </submittedName>
</protein>
<dbReference type="EMBL" id="CM045767">
    <property type="protein sequence ID" value="KAI7997815.1"/>
    <property type="molecule type" value="Genomic_DNA"/>
</dbReference>
<accession>A0ACC0G9U6</accession>
<gene>
    <name evidence="1" type="ORF">LOK49_LG10G02140</name>
</gene>
<proteinExistence type="predicted"/>
<evidence type="ECO:0000313" key="2">
    <source>
        <dbReference type="Proteomes" id="UP001060215"/>
    </source>
</evidence>
<sequence length="133" mass="15657">MLSSLCCCTIAWRVETRRLSSLDTNNRSMNIMWLVPQFCCLGLMEGLAEDGIEMFFCFHLSKRMAGYGKVFTDFVIGMGNLVSAITIYASRRWFRDTLNNSRLDKYYRMLAILSYVNLWYYFYVSRRMLNKGN</sequence>
<name>A0ACC0G9U6_9ERIC</name>
<reference evidence="1 2" key="1">
    <citation type="journal article" date="2022" name="Plant J.">
        <title>Chromosome-level genome of Camellia lanceoleosa provides a valuable resource for understanding genome evolution and self-incompatibility.</title>
        <authorList>
            <person name="Gong W."/>
            <person name="Xiao S."/>
            <person name="Wang L."/>
            <person name="Liao Z."/>
            <person name="Chang Y."/>
            <person name="Mo W."/>
            <person name="Hu G."/>
            <person name="Li W."/>
            <person name="Zhao G."/>
            <person name="Zhu H."/>
            <person name="Hu X."/>
            <person name="Ji K."/>
            <person name="Xiang X."/>
            <person name="Song Q."/>
            <person name="Yuan D."/>
            <person name="Jin S."/>
            <person name="Zhang L."/>
        </authorList>
    </citation>
    <scope>NUCLEOTIDE SEQUENCE [LARGE SCALE GENOMIC DNA]</scope>
    <source>
        <strain evidence="1">SQ_2022a</strain>
    </source>
</reference>
<organism evidence="1 2">
    <name type="scientific">Camellia lanceoleosa</name>
    <dbReference type="NCBI Taxonomy" id="1840588"/>
    <lineage>
        <taxon>Eukaryota</taxon>
        <taxon>Viridiplantae</taxon>
        <taxon>Streptophyta</taxon>
        <taxon>Embryophyta</taxon>
        <taxon>Tracheophyta</taxon>
        <taxon>Spermatophyta</taxon>
        <taxon>Magnoliopsida</taxon>
        <taxon>eudicotyledons</taxon>
        <taxon>Gunneridae</taxon>
        <taxon>Pentapetalae</taxon>
        <taxon>asterids</taxon>
        <taxon>Ericales</taxon>
        <taxon>Theaceae</taxon>
        <taxon>Camellia</taxon>
    </lineage>
</organism>
<evidence type="ECO:0000313" key="1">
    <source>
        <dbReference type="EMBL" id="KAI7997815.1"/>
    </source>
</evidence>
<comment type="caution">
    <text evidence="1">The sequence shown here is derived from an EMBL/GenBank/DDBJ whole genome shotgun (WGS) entry which is preliminary data.</text>
</comment>